<organism evidence="9 10">
    <name type="scientific">Paenibacillus lacisoli</name>
    <dbReference type="NCBI Taxonomy" id="3064525"/>
    <lineage>
        <taxon>Bacteria</taxon>
        <taxon>Bacillati</taxon>
        <taxon>Bacillota</taxon>
        <taxon>Bacilli</taxon>
        <taxon>Bacillales</taxon>
        <taxon>Paenibacillaceae</taxon>
        <taxon>Paenibacillus</taxon>
    </lineage>
</organism>
<keyword evidence="5 8" id="KW-0812">Transmembrane</keyword>
<keyword evidence="3" id="KW-0813">Transport</keyword>
<feature type="transmembrane region" description="Helical" evidence="8">
    <location>
        <begin position="115"/>
        <end position="134"/>
    </location>
</feature>
<dbReference type="Proteomes" id="UP001240171">
    <property type="component" value="Unassembled WGS sequence"/>
</dbReference>
<keyword evidence="7 8" id="KW-0472">Membrane</keyword>
<evidence type="ECO:0000256" key="5">
    <source>
        <dbReference type="ARBA" id="ARBA00022692"/>
    </source>
</evidence>
<keyword evidence="6 8" id="KW-1133">Transmembrane helix</keyword>
<feature type="transmembrane region" description="Helical" evidence="8">
    <location>
        <begin position="143"/>
        <end position="163"/>
    </location>
</feature>
<dbReference type="PANTHER" id="PTHR34975">
    <property type="entry name" value="SPORE GERMINATION PROTEIN A2"/>
    <property type="match status" value="1"/>
</dbReference>
<comment type="similarity">
    <text evidence="2">Belongs to the amino acid-polyamine-organocation (APC) superfamily. Spore germination protein (SGP) (TC 2.A.3.9) family.</text>
</comment>
<name>A0ABT9CFI7_9BACL</name>
<dbReference type="NCBIfam" id="TIGR00912">
    <property type="entry name" value="2A0309"/>
    <property type="match status" value="1"/>
</dbReference>
<evidence type="ECO:0000256" key="7">
    <source>
        <dbReference type="ARBA" id="ARBA00023136"/>
    </source>
</evidence>
<dbReference type="PANTHER" id="PTHR34975:SF2">
    <property type="entry name" value="SPORE GERMINATION PROTEIN A2"/>
    <property type="match status" value="1"/>
</dbReference>
<feature type="transmembrane region" description="Helical" evidence="8">
    <location>
        <begin position="77"/>
        <end position="95"/>
    </location>
</feature>
<evidence type="ECO:0000256" key="1">
    <source>
        <dbReference type="ARBA" id="ARBA00004141"/>
    </source>
</evidence>
<evidence type="ECO:0000256" key="2">
    <source>
        <dbReference type="ARBA" id="ARBA00007998"/>
    </source>
</evidence>
<protein>
    <submittedName>
        <fullName evidence="9">Endospore germination permease</fullName>
    </submittedName>
</protein>
<feature type="transmembrane region" description="Helical" evidence="8">
    <location>
        <begin position="9"/>
        <end position="26"/>
    </location>
</feature>
<proteinExistence type="inferred from homology"/>
<evidence type="ECO:0000256" key="4">
    <source>
        <dbReference type="ARBA" id="ARBA00022544"/>
    </source>
</evidence>
<evidence type="ECO:0000256" key="3">
    <source>
        <dbReference type="ARBA" id="ARBA00022448"/>
    </source>
</evidence>
<reference evidence="9 10" key="1">
    <citation type="submission" date="2023-07" db="EMBL/GenBank/DDBJ databases">
        <title>Paenibacillus sp. JX-17 nov. isolated from soil.</title>
        <authorList>
            <person name="Wan Y."/>
            <person name="Liu B."/>
        </authorList>
    </citation>
    <scope>NUCLEOTIDE SEQUENCE [LARGE SCALE GENOMIC DNA]</scope>
    <source>
        <strain evidence="9 10">JX-17</strain>
    </source>
</reference>
<comment type="subcellular location">
    <subcellularLocation>
        <location evidence="1">Membrane</location>
        <topology evidence="1">Multi-pass membrane protein</topology>
    </subcellularLocation>
</comment>
<dbReference type="RefSeq" id="WP_305023638.1">
    <property type="nucleotide sequence ID" value="NZ_JAUQTB010000003.1"/>
</dbReference>
<gene>
    <name evidence="9" type="ORF">Q5741_08450</name>
</gene>
<feature type="transmembrane region" description="Helical" evidence="8">
    <location>
        <begin position="183"/>
        <end position="202"/>
    </location>
</feature>
<dbReference type="Pfam" id="PF03845">
    <property type="entry name" value="Spore_permease"/>
    <property type="match status" value="1"/>
</dbReference>
<feature type="transmembrane region" description="Helical" evidence="8">
    <location>
        <begin position="262"/>
        <end position="287"/>
    </location>
</feature>
<evidence type="ECO:0000256" key="8">
    <source>
        <dbReference type="SAM" id="Phobius"/>
    </source>
</evidence>
<dbReference type="EMBL" id="JAUQTB010000003">
    <property type="protein sequence ID" value="MDO7906446.1"/>
    <property type="molecule type" value="Genomic_DNA"/>
</dbReference>
<dbReference type="InterPro" id="IPR004761">
    <property type="entry name" value="Spore_GerAB"/>
</dbReference>
<evidence type="ECO:0000313" key="10">
    <source>
        <dbReference type="Proteomes" id="UP001240171"/>
    </source>
</evidence>
<feature type="transmembrane region" description="Helical" evidence="8">
    <location>
        <begin position="328"/>
        <end position="347"/>
    </location>
</feature>
<keyword evidence="10" id="KW-1185">Reference proteome</keyword>
<sequence length="356" mass="39871">MDRITNRQVVLLGAMMESTITLIHAHAQIAESARQHAYLSYVPVILLLGMSVWLLSAVHRRFPGQDVFQIMSGRFPLVGRVIIVLYMIFTLFILGRDLRMLTDYVNVTLLPTTPMVIVAGCFAFTTVFMVKGGLRSLIGMVEIYMPVLIFVLLTMPVVLGRTMDLGLIKPFNHLNWQGIGEGSWNLFAYAGDMIMLPFVLSGNAYSRKAGWGGLALGTALLVLLLMLTLMELGIPITSRLLYPSYELSRQLQLTDFLDRFDLIISAITSPVFITKVGFDLYVLCVALKRLLPGISGQVMASPLGLMGFVCSFCCYKNVMQLFHFSRTWTLFVLLFHVLLPLLLFLFLHPRHKAPAS</sequence>
<evidence type="ECO:0000256" key="6">
    <source>
        <dbReference type="ARBA" id="ARBA00022989"/>
    </source>
</evidence>
<keyword evidence="4" id="KW-0309">Germination</keyword>
<feature type="transmembrane region" description="Helical" evidence="8">
    <location>
        <begin position="38"/>
        <end position="56"/>
    </location>
</feature>
<evidence type="ECO:0000313" key="9">
    <source>
        <dbReference type="EMBL" id="MDO7906446.1"/>
    </source>
</evidence>
<accession>A0ABT9CFI7</accession>
<feature type="transmembrane region" description="Helical" evidence="8">
    <location>
        <begin position="299"/>
        <end position="322"/>
    </location>
</feature>
<comment type="caution">
    <text evidence="9">The sequence shown here is derived from an EMBL/GenBank/DDBJ whole genome shotgun (WGS) entry which is preliminary data.</text>
</comment>
<feature type="transmembrane region" description="Helical" evidence="8">
    <location>
        <begin position="214"/>
        <end position="242"/>
    </location>
</feature>